<reference evidence="2 3" key="1">
    <citation type="submission" date="2018-12" db="EMBL/GenBank/DDBJ databases">
        <authorList>
            <person name="Yang Y."/>
        </authorList>
    </citation>
    <scope>NUCLEOTIDE SEQUENCE [LARGE SCALE GENOMIC DNA]</scope>
    <source>
        <strain evidence="2 3">L-25-5w-1</strain>
    </source>
</reference>
<feature type="region of interest" description="Disordered" evidence="1">
    <location>
        <begin position="41"/>
        <end position="62"/>
    </location>
</feature>
<sequence>MTRAVRQRIRTGRIRAGRMAGVAALALGLWAASLVPALAQSAQPAPDPSVPPPPAGGLPNAADGRGFVEYEEMVKGWKLYCQLWPATRRTECEISARSSTDRNARIVWLRSTERWLDGLRFRLEVGTMELDKPVRVWADKTVFRPEFPCKPFPFESNTCAVTDPETNRKLVERLFTAQEVAAVGQNAMGTKVEVRFPLAGFKAVVERTDQLRATLGAPWMTQASAGGG</sequence>
<evidence type="ECO:0000256" key="1">
    <source>
        <dbReference type="SAM" id="MobiDB-lite"/>
    </source>
</evidence>
<evidence type="ECO:0000313" key="2">
    <source>
        <dbReference type="EMBL" id="RTR23724.1"/>
    </source>
</evidence>
<comment type="caution">
    <text evidence="2">The sequence shown here is derived from an EMBL/GenBank/DDBJ whole genome shotgun (WGS) entry which is preliminary data.</text>
</comment>
<dbReference type="EMBL" id="RXMA01000002">
    <property type="protein sequence ID" value="RTR23724.1"/>
    <property type="molecule type" value="Genomic_DNA"/>
</dbReference>
<protein>
    <recommendedName>
        <fullName evidence="4">Invasion protein IalB, involved in pathogenesis</fullName>
    </recommendedName>
</protein>
<gene>
    <name evidence="2" type="ORF">EJ903_04160</name>
</gene>
<keyword evidence="3" id="KW-1185">Reference proteome</keyword>
<feature type="compositionally biased region" description="Pro residues" evidence="1">
    <location>
        <begin position="45"/>
        <end position="56"/>
    </location>
</feature>
<evidence type="ECO:0000313" key="3">
    <source>
        <dbReference type="Proteomes" id="UP000277007"/>
    </source>
</evidence>
<accession>A0A3S0K7S1</accession>
<proteinExistence type="predicted"/>
<name>A0A3S0K7S1_9PROT</name>
<dbReference type="RefSeq" id="WP_126612398.1">
    <property type="nucleotide sequence ID" value="NZ_JBHUCY010000010.1"/>
</dbReference>
<dbReference type="OrthoDB" id="7302223at2"/>
<evidence type="ECO:0008006" key="4">
    <source>
        <dbReference type="Google" id="ProtNLM"/>
    </source>
</evidence>
<dbReference type="Proteomes" id="UP000277007">
    <property type="component" value="Unassembled WGS sequence"/>
</dbReference>
<organism evidence="2 3">
    <name type="scientific">Azospirillum griseum</name>
    <dbReference type="NCBI Taxonomy" id="2496639"/>
    <lineage>
        <taxon>Bacteria</taxon>
        <taxon>Pseudomonadati</taxon>
        <taxon>Pseudomonadota</taxon>
        <taxon>Alphaproteobacteria</taxon>
        <taxon>Rhodospirillales</taxon>
        <taxon>Azospirillaceae</taxon>
        <taxon>Azospirillum</taxon>
    </lineage>
</organism>
<dbReference type="AlphaFoldDB" id="A0A3S0K7S1"/>